<feature type="region of interest" description="Disordered" evidence="1">
    <location>
        <begin position="1"/>
        <end position="27"/>
    </location>
</feature>
<sequence length="169" mass="18701">MSKLSLDEHRGLSEWSKAQSKSKKVEEWTNFPLATDDQRRNWWLKRREAIGRADLSDIVQANSPGTLGILPDASPLSTAFDEIHSGIGISPPMLPNQAVTGTNPGIKHAWNPGTNRRPDYYAENLLQGSMTPGPLIADEESQHPAIAGPISHTSPEGRSSTSDRWRKYF</sequence>
<evidence type="ECO:0000256" key="1">
    <source>
        <dbReference type="SAM" id="MobiDB-lite"/>
    </source>
</evidence>
<evidence type="ECO:0000313" key="3">
    <source>
        <dbReference type="Proteomes" id="UP001140513"/>
    </source>
</evidence>
<feature type="compositionally biased region" description="Basic and acidic residues" evidence="1">
    <location>
        <begin position="1"/>
        <end position="12"/>
    </location>
</feature>
<name>A0A9W8XG02_9PLEO</name>
<dbReference type="EMBL" id="JAPEUX010000007">
    <property type="protein sequence ID" value="KAJ4348531.1"/>
    <property type="molecule type" value="Genomic_DNA"/>
</dbReference>
<reference evidence="2" key="1">
    <citation type="submission" date="2022-10" db="EMBL/GenBank/DDBJ databases">
        <title>Tapping the CABI collections for fungal endophytes: first genome assemblies for Collariella, Neodidymelliopsis, Ascochyta clinopodiicola, Didymella pomorum, Didymosphaeria variabile, Neocosmospora piperis and Neocucurbitaria cava.</title>
        <authorList>
            <person name="Hill R."/>
        </authorList>
    </citation>
    <scope>NUCLEOTIDE SEQUENCE</scope>
    <source>
        <strain evidence="2">IMI 356815</strain>
    </source>
</reference>
<feature type="region of interest" description="Disordered" evidence="1">
    <location>
        <begin position="131"/>
        <end position="169"/>
    </location>
</feature>
<keyword evidence="3" id="KW-1185">Reference proteome</keyword>
<dbReference type="OrthoDB" id="3862662at2759"/>
<comment type="caution">
    <text evidence="2">The sequence shown here is derived from an EMBL/GenBank/DDBJ whole genome shotgun (WGS) entry which is preliminary data.</text>
</comment>
<proteinExistence type="predicted"/>
<dbReference type="GeneID" id="80913438"/>
<accession>A0A9W8XG02</accession>
<feature type="compositionally biased region" description="Polar residues" evidence="1">
    <location>
        <begin position="151"/>
        <end position="160"/>
    </location>
</feature>
<dbReference type="Proteomes" id="UP001140513">
    <property type="component" value="Unassembled WGS sequence"/>
</dbReference>
<evidence type="ECO:0000313" key="2">
    <source>
        <dbReference type="EMBL" id="KAJ4348531.1"/>
    </source>
</evidence>
<protein>
    <submittedName>
        <fullName evidence="2">Uncharacterized protein</fullName>
    </submittedName>
</protein>
<dbReference type="RefSeq" id="XP_056067919.1">
    <property type="nucleotide sequence ID" value="XM_056218654.1"/>
</dbReference>
<organism evidence="2 3">
    <name type="scientific">Didymosphaeria variabile</name>
    <dbReference type="NCBI Taxonomy" id="1932322"/>
    <lineage>
        <taxon>Eukaryota</taxon>
        <taxon>Fungi</taxon>
        <taxon>Dikarya</taxon>
        <taxon>Ascomycota</taxon>
        <taxon>Pezizomycotina</taxon>
        <taxon>Dothideomycetes</taxon>
        <taxon>Pleosporomycetidae</taxon>
        <taxon>Pleosporales</taxon>
        <taxon>Massarineae</taxon>
        <taxon>Didymosphaeriaceae</taxon>
        <taxon>Didymosphaeria</taxon>
    </lineage>
</organism>
<gene>
    <name evidence="2" type="ORF">N0V89_009908</name>
</gene>
<dbReference type="AlphaFoldDB" id="A0A9W8XG02"/>